<keyword evidence="2 4" id="KW-0863">Zinc-finger</keyword>
<feature type="region of interest" description="Disordered" evidence="6">
    <location>
        <begin position="326"/>
        <end position="390"/>
    </location>
</feature>
<feature type="compositionally biased region" description="Polar residues" evidence="6">
    <location>
        <begin position="621"/>
        <end position="646"/>
    </location>
</feature>
<feature type="compositionally biased region" description="Basic and acidic residues" evidence="6">
    <location>
        <begin position="694"/>
        <end position="709"/>
    </location>
</feature>
<feature type="compositionally biased region" description="Polar residues" evidence="6">
    <location>
        <begin position="655"/>
        <end position="672"/>
    </location>
</feature>
<keyword evidence="1" id="KW-0479">Metal-binding</keyword>
<protein>
    <submittedName>
        <fullName evidence="9">G patch domain containing 8</fullName>
    </submittedName>
</protein>
<dbReference type="Ensembl" id="ENSCCRT00010043593.1">
    <property type="protein sequence ID" value="ENSCCRP00010039683.1"/>
    <property type="gene ID" value="ENSCCRG00010016958.1"/>
</dbReference>
<dbReference type="GO" id="GO:0003676">
    <property type="term" value="F:nucleic acid binding"/>
    <property type="evidence" value="ECO:0007669"/>
    <property type="project" value="InterPro"/>
</dbReference>
<feature type="coiled-coil region" evidence="5">
    <location>
        <begin position="107"/>
        <end position="137"/>
    </location>
</feature>
<proteinExistence type="predicted"/>
<dbReference type="PROSITE" id="PS00028">
    <property type="entry name" value="ZINC_FINGER_C2H2_1"/>
    <property type="match status" value="1"/>
</dbReference>
<evidence type="ECO:0000256" key="4">
    <source>
        <dbReference type="PROSITE-ProRule" id="PRU00042"/>
    </source>
</evidence>
<dbReference type="Gene3D" id="3.30.160.60">
    <property type="entry name" value="Classic Zinc Finger"/>
    <property type="match status" value="1"/>
</dbReference>
<feature type="compositionally biased region" description="Basic and acidic residues" evidence="6">
    <location>
        <begin position="849"/>
        <end position="863"/>
    </location>
</feature>
<feature type="compositionally biased region" description="Low complexity" evidence="6">
    <location>
        <begin position="981"/>
        <end position="1018"/>
    </location>
</feature>
<dbReference type="PANTHER" id="PTHR17614:SF11">
    <property type="entry name" value="G PATCH DOMAIN-CONTAINING PROTEIN 8"/>
    <property type="match status" value="1"/>
</dbReference>
<feature type="compositionally biased region" description="Basic residues" evidence="6">
    <location>
        <begin position="766"/>
        <end position="775"/>
    </location>
</feature>
<feature type="compositionally biased region" description="Polar residues" evidence="6">
    <location>
        <begin position="752"/>
        <end position="763"/>
    </location>
</feature>
<feature type="compositionally biased region" description="Basic and acidic residues" evidence="6">
    <location>
        <begin position="449"/>
        <end position="470"/>
    </location>
</feature>
<keyword evidence="5" id="KW-0175">Coiled coil</keyword>
<evidence type="ECO:0000313" key="10">
    <source>
        <dbReference type="Proteomes" id="UP000694427"/>
    </source>
</evidence>
<dbReference type="Proteomes" id="UP000694427">
    <property type="component" value="Unplaced"/>
</dbReference>
<evidence type="ECO:0000256" key="6">
    <source>
        <dbReference type="SAM" id="MobiDB-lite"/>
    </source>
</evidence>
<feature type="region of interest" description="Disordered" evidence="6">
    <location>
        <begin position="449"/>
        <end position="552"/>
    </location>
</feature>
<feature type="domain" description="G-patch" evidence="8">
    <location>
        <begin position="56"/>
        <end position="102"/>
    </location>
</feature>
<keyword evidence="10" id="KW-1185">Reference proteome</keyword>
<feature type="compositionally biased region" description="Basic and acidic residues" evidence="6">
    <location>
        <begin position="932"/>
        <end position="945"/>
    </location>
</feature>
<evidence type="ECO:0000256" key="1">
    <source>
        <dbReference type="ARBA" id="ARBA00022723"/>
    </source>
</evidence>
<reference evidence="9" key="2">
    <citation type="submission" date="2025-09" db="UniProtKB">
        <authorList>
            <consortium name="Ensembl"/>
        </authorList>
    </citation>
    <scope>IDENTIFICATION</scope>
</reference>
<keyword evidence="3" id="KW-0862">Zinc</keyword>
<feature type="compositionally biased region" description="Basic and acidic residues" evidence="6">
    <location>
        <begin position="726"/>
        <end position="750"/>
    </location>
</feature>
<feature type="compositionally biased region" description="Low complexity" evidence="6">
    <location>
        <begin position="289"/>
        <end position="299"/>
    </location>
</feature>
<organism evidence="9 10">
    <name type="scientific">Cyprinus carpio</name>
    <name type="common">Common carp</name>
    <dbReference type="NCBI Taxonomy" id="7962"/>
    <lineage>
        <taxon>Eukaryota</taxon>
        <taxon>Metazoa</taxon>
        <taxon>Chordata</taxon>
        <taxon>Craniata</taxon>
        <taxon>Vertebrata</taxon>
        <taxon>Euteleostomi</taxon>
        <taxon>Actinopterygii</taxon>
        <taxon>Neopterygii</taxon>
        <taxon>Teleostei</taxon>
        <taxon>Ostariophysi</taxon>
        <taxon>Cypriniformes</taxon>
        <taxon>Cyprinidae</taxon>
        <taxon>Cyprininae</taxon>
        <taxon>Cyprinus</taxon>
    </lineage>
</organism>
<sequence>MFECLVLSYIIIKQGFHVARAETPPHERDLGGNHFDQYEEGQLELEQASLDKPIESDNIGHRLLQKHGWKLGQGLGKTMQGRTDPVPIILKYDVMGMGRMEMELDYAEDATEKRRVLEVEKEETEELRQKYKDYAEKEKAIAKALEDLRANFYCELCDKQYQKHQEFDNHINSYDHAHKQRLKELKQREFARNVSSRSKKDGRKQEKMLRRLHELAEQRKQQDYVPGSGPMFKTTTVAVDGEKGEDSMDGVPMILDTNTETIEDKGICGVSGQGSPRTGPAISFGFNKTSSSPTPSGGSQAPKVSVSFSFAKKAPVKLETAAAVFADHGEETVEGEEGQEEGGEKSGGEDISVASTTDIPQEAAGGGEGGSSGSGGSGGEGEEEQSQPDDGAALASTLNKLKMMMRKEEGYSGQEPQYYHYVPPAHCRVKPHFQFLLFMKASDQCDSKEEDVDGAKDEKAPAGNDGEQKHIKVSSCTSEKDVEKEPALTQNTNPSPTSAKLKTEEESGRTPAGVADTAVVDSSSQQADPKQGMSKLTNTGPRMPTGPFFPVLSKDESTTLQWPSELLEFTKAQPSLSYSCNPLYFDFKLSRNKGNWAGKNSKPAKPVSTDGQEGSKHENTDSAPATSGETCTATTIAGPSTVQKEQPSLKEEGAQSENNEQKLQSNEDVSTGSKKKKKKKKHKKSSKRSKHKEKAAVEGELEKEIPGEKTKKKKKHKRKKSKNKPHSTDDIEAEGRDSKEKEKDKDDKDGVATSQSSGISTSHEGGKRKRSHKMSQRSGVEESSAGKPSSTEEHNGAKRLKPDTNTPAASCSASAQKSISGGRPPSSDSEEDGGSSSQRSRPARRRSTPPREQRRHRSDDSGRSGRSRSRSSHRGDHNHRRHRGQKSRSRSYSSSSERSSAGSSAYSRHSHSYSDSYSDYSDEDRRRRSRRPSSDSDYERRDSGRSHRRRYTSSSSEEDSRSRSRSHSRRKHDRRRHQRSSSRSSSRSSRSSSARSYRRSNYSRSRSSASRSSSSTKGSPHRHGHSRRSDSSTRRRNFNRSRIYHSQSPRSSSRTQTRNSNSSSAQGTRGSGGASSKEGGGAAEHRNSFTARLLLEKIQSKKGGDESGTGTKTGLKIKDPPRGYFGPKLPPALGNKSMLPLFGKLQAGKKQPLLTLTRTTESEKSEQEKNSDSNEVILVEPIREFPPPPPPPQPPIQQQQKQQLEEEEAVSNAALSEETRHPPSDPQALHESQPQYEQDPAMMMSQYQGEPRQDPNNPMLDGHLMGPEMGPQPTMHTYPGYPPNMEDGEMGMEAEEDGLAPLESQPITFTPEEMEKYSKLQQAAQQHIQQQLLAKQVKTFPSAAAAAAAANLAAVANLAPAPPPPQAALQPIHIQQPTVSAASATSITTVQHAILQHHAAAMGLHHHNPHHPHPAHAQLAQVHHIPQHHLTPISLSPLGHSLGHSLGHALGHTGLIPAHHTAFLSGQPIHIIPASALHHTPLALHHFPHAALYPTLFAPRPGSAAAAAALQLHPLLHPIFSGQDLQHPPNHGS</sequence>
<dbReference type="PROSITE" id="PS50174">
    <property type="entry name" value="G_PATCH"/>
    <property type="match status" value="1"/>
</dbReference>
<feature type="region of interest" description="Disordered" evidence="6">
    <location>
        <begin position="1144"/>
        <end position="1290"/>
    </location>
</feature>
<feature type="compositionally biased region" description="Gly residues" evidence="6">
    <location>
        <begin position="1069"/>
        <end position="1082"/>
    </location>
</feature>
<feature type="region of interest" description="Disordered" evidence="6">
    <location>
        <begin position="267"/>
        <end position="303"/>
    </location>
</feature>
<dbReference type="InterPro" id="IPR000467">
    <property type="entry name" value="G_patch_dom"/>
</dbReference>
<dbReference type="GO" id="GO:0005634">
    <property type="term" value="C:nucleus"/>
    <property type="evidence" value="ECO:0007669"/>
    <property type="project" value="TreeGrafter"/>
</dbReference>
<dbReference type="InterPro" id="IPR052445">
    <property type="entry name" value="ZnF-G_patch_domain"/>
</dbReference>
<reference evidence="9" key="1">
    <citation type="submission" date="2025-08" db="UniProtKB">
        <authorList>
            <consortium name="Ensembl"/>
        </authorList>
    </citation>
    <scope>IDENTIFICATION</scope>
</reference>
<feature type="compositionally biased region" description="Basic and acidic residues" evidence="6">
    <location>
        <begin position="1160"/>
        <end position="1172"/>
    </location>
</feature>
<feature type="compositionally biased region" description="Basic residues" evidence="6">
    <location>
        <begin position="673"/>
        <end position="693"/>
    </location>
</feature>
<feature type="compositionally biased region" description="Polar residues" evidence="6">
    <location>
        <begin position="488"/>
        <end position="500"/>
    </location>
</feature>
<feature type="compositionally biased region" description="Basic and acidic residues" evidence="6">
    <location>
        <begin position="790"/>
        <end position="802"/>
    </location>
</feature>
<dbReference type="Pfam" id="PF01585">
    <property type="entry name" value="G-patch"/>
    <property type="match status" value="1"/>
</dbReference>
<feature type="compositionally biased region" description="Pro residues" evidence="6">
    <location>
        <begin position="1184"/>
        <end position="1195"/>
    </location>
</feature>
<dbReference type="PROSITE" id="PS50157">
    <property type="entry name" value="ZINC_FINGER_C2H2_2"/>
    <property type="match status" value="1"/>
</dbReference>
<feature type="compositionally biased region" description="Low complexity" evidence="6">
    <location>
        <begin position="890"/>
        <end position="919"/>
    </location>
</feature>
<evidence type="ECO:0000259" key="7">
    <source>
        <dbReference type="PROSITE" id="PS50157"/>
    </source>
</evidence>
<feature type="compositionally biased region" description="Low complexity" evidence="6">
    <location>
        <begin position="1046"/>
        <end position="1064"/>
    </location>
</feature>
<accession>A0A8C1QH75</accession>
<evidence type="ECO:0000256" key="2">
    <source>
        <dbReference type="ARBA" id="ARBA00022771"/>
    </source>
</evidence>
<feature type="compositionally biased region" description="Acidic residues" evidence="6">
    <location>
        <begin position="332"/>
        <end position="341"/>
    </location>
</feature>
<evidence type="ECO:0000313" key="9">
    <source>
        <dbReference type="Ensembl" id="ENSCCRP00010039683.1"/>
    </source>
</evidence>
<feature type="compositionally biased region" description="Basic and acidic residues" evidence="6">
    <location>
        <begin position="1094"/>
        <end position="1105"/>
    </location>
</feature>
<feature type="compositionally biased region" description="Basic residues" evidence="6">
    <location>
        <begin position="1034"/>
        <end position="1043"/>
    </location>
</feature>
<dbReference type="SUPFAM" id="SSF57667">
    <property type="entry name" value="beta-beta-alpha zinc fingers"/>
    <property type="match status" value="1"/>
</dbReference>
<evidence type="ECO:0000256" key="3">
    <source>
        <dbReference type="ARBA" id="ARBA00022833"/>
    </source>
</evidence>
<feature type="domain" description="C2H2-type" evidence="7">
    <location>
        <begin position="152"/>
        <end position="181"/>
    </location>
</feature>
<dbReference type="InterPro" id="IPR036236">
    <property type="entry name" value="Znf_C2H2_sf"/>
</dbReference>
<feature type="region of interest" description="Disordered" evidence="6">
    <location>
        <begin position="592"/>
        <end position="1131"/>
    </location>
</feature>
<evidence type="ECO:0000259" key="8">
    <source>
        <dbReference type="PROSITE" id="PS50174"/>
    </source>
</evidence>
<gene>
    <name evidence="9" type="primary">LOC109063208</name>
</gene>
<evidence type="ECO:0000256" key="5">
    <source>
        <dbReference type="SAM" id="Coils"/>
    </source>
</evidence>
<feature type="compositionally biased region" description="Polar residues" evidence="6">
    <location>
        <begin position="520"/>
        <end position="540"/>
    </location>
</feature>
<dbReference type="SMART" id="SM00443">
    <property type="entry name" value="G_patch"/>
    <property type="match status" value="1"/>
</dbReference>
<dbReference type="PANTHER" id="PTHR17614">
    <property type="entry name" value="ZINC FINGER-CONTAINING"/>
    <property type="match status" value="1"/>
</dbReference>
<dbReference type="InterPro" id="IPR013087">
    <property type="entry name" value="Znf_C2H2_type"/>
</dbReference>
<feature type="compositionally biased region" description="Polar residues" evidence="6">
    <location>
        <begin position="803"/>
        <end position="819"/>
    </location>
</feature>
<feature type="compositionally biased region" description="Gly residues" evidence="6">
    <location>
        <begin position="364"/>
        <end position="379"/>
    </location>
</feature>
<feature type="compositionally biased region" description="Basic residues" evidence="6">
    <location>
        <begin position="963"/>
        <end position="980"/>
    </location>
</feature>
<feature type="compositionally biased region" description="Basic residues" evidence="6">
    <location>
        <begin position="710"/>
        <end position="725"/>
    </location>
</feature>
<name>A0A8C1QH75_CYPCA</name>
<dbReference type="GO" id="GO:0008270">
    <property type="term" value="F:zinc ion binding"/>
    <property type="evidence" value="ECO:0007669"/>
    <property type="project" value="UniProtKB-KW"/>
</dbReference>
<feature type="compositionally biased region" description="Basic residues" evidence="6">
    <location>
        <begin position="865"/>
        <end position="889"/>
    </location>
</feature>